<dbReference type="EMBL" id="JAAOYM010000001">
    <property type="protein sequence ID" value="NIJ11169.1"/>
    <property type="molecule type" value="Genomic_DNA"/>
</dbReference>
<sequence length="266" mass="27495">MPIVTEHPAGLRLERHGSALHLVLDRPGSLNGLTTELMSVLADQIDQIEYDDGVRVLVLTGAGRAFSSGADVSGMADADGAVRLDGTAIDAANRLVLALRRVGKPVVAAVNGVAAGAGCSIALACDLVIAKSSAYFLMAFANIGLMPDGGATLLLPAAIGRARAMEMAMLAEPIPSATAADWGLINRVVADDEFDSAVAGLTDRLASGPTLSYAALKRAINDASLAALTAAVDRERAGQVALLRTKDFSEGVSAFLERRRPDFSGR</sequence>
<dbReference type="Proteomes" id="UP000545493">
    <property type="component" value="Unassembled WGS sequence"/>
</dbReference>
<reference evidence="4 5" key="1">
    <citation type="submission" date="2020-03" db="EMBL/GenBank/DDBJ databases">
        <title>Sequencing the genomes of 1000 actinobacteria strains.</title>
        <authorList>
            <person name="Klenk H.-P."/>
        </authorList>
    </citation>
    <scope>NUCLEOTIDE SEQUENCE [LARGE SCALE GENOMIC DNA]</scope>
    <source>
        <strain evidence="4 5">DSM 45685</strain>
    </source>
</reference>
<keyword evidence="5" id="KW-1185">Reference proteome</keyword>
<dbReference type="AlphaFoldDB" id="A0A7X5ZPW7"/>
<feature type="transmembrane region" description="Helical" evidence="3">
    <location>
        <begin position="135"/>
        <end position="159"/>
    </location>
</feature>
<dbReference type="CDD" id="cd06558">
    <property type="entry name" value="crotonase-like"/>
    <property type="match status" value="1"/>
</dbReference>
<dbReference type="PROSITE" id="PS00166">
    <property type="entry name" value="ENOYL_COA_HYDRATASE"/>
    <property type="match status" value="1"/>
</dbReference>
<comment type="caution">
    <text evidence="4">The sequence shown here is derived from an EMBL/GenBank/DDBJ whole genome shotgun (WGS) entry which is preliminary data.</text>
</comment>
<dbReference type="InterPro" id="IPR001753">
    <property type="entry name" value="Enoyl-CoA_hydra/iso"/>
</dbReference>
<feature type="transmembrane region" description="Helical" evidence="3">
    <location>
        <begin position="106"/>
        <end position="129"/>
    </location>
</feature>
<dbReference type="PANTHER" id="PTHR43459">
    <property type="entry name" value="ENOYL-COA HYDRATASE"/>
    <property type="match status" value="1"/>
</dbReference>
<name>A0A7X5ZPW7_9PSEU</name>
<dbReference type="InterPro" id="IPR018376">
    <property type="entry name" value="Enoyl-CoA_hyd/isom_CS"/>
</dbReference>
<protein>
    <submittedName>
        <fullName evidence="4">Enoyl-CoA hydratase/carnithine racemase</fullName>
    </submittedName>
</protein>
<keyword evidence="3" id="KW-1133">Transmembrane helix</keyword>
<evidence type="ECO:0000313" key="5">
    <source>
        <dbReference type="Proteomes" id="UP000545493"/>
    </source>
</evidence>
<accession>A0A7X5ZPW7</accession>
<keyword evidence="3" id="KW-0812">Transmembrane</keyword>
<keyword evidence="3" id="KW-0472">Membrane</keyword>
<proteinExistence type="inferred from homology"/>
<dbReference type="RefSeq" id="WP_167168112.1">
    <property type="nucleotide sequence ID" value="NZ_JAAOYM010000001.1"/>
</dbReference>
<gene>
    <name evidence="4" type="ORF">FHU38_001513</name>
</gene>
<dbReference type="Pfam" id="PF00378">
    <property type="entry name" value="ECH_1"/>
    <property type="match status" value="1"/>
</dbReference>
<evidence type="ECO:0000256" key="3">
    <source>
        <dbReference type="SAM" id="Phobius"/>
    </source>
</evidence>
<dbReference type="InterPro" id="IPR029045">
    <property type="entry name" value="ClpP/crotonase-like_dom_sf"/>
</dbReference>
<dbReference type="SUPFAM" id="SSF52096">
    <property type="entry name" value="ClpP/crotonase"/>
    <property type="match status" value="1"/>
</dbReference>
<evidence type="ECO:0000313" key="4">
    <source>
        <dbReference type="EMBL" id="NIJ11169.1"/>
    </source>
</evidence>
<evidence type="ECO:0000256" key="1">
    <source>
        <dbReference type="ARBA" id="ARBA00005254"/>
    </source>
</evidence>
<evidence type="ECO:0000256" key="2">
    <source>
        <dbReference type="RuleBase" id="RU003707"/>
    </source>
</evidence>
<dbReference type="PANTHER" id="PTHR43459:SF1">
    <property type="entry name" value="EG:BACN32G11.4 PROTEIN"/>
    <property type="match status" value="1"/>
</dbReference>
<dbReference type="InterPro" id="IPR014748">
    <property type="entry name" value="Enoyl-CoA_hydra_C"/>
</dbReference>
<comment type="similarity">
    <text evidence="1 2">Belongs to the enoyl-CoA hydratase/isomerase family.</text>
</comment>
<dbReference type="GO" id="GO:0003824">
    <property type="term" value="F:catalytic activity"/>
    <property type="evidence" value="ECO:0007669"/>
    <property type="project" value="InterPro"/>
</dbReference>
<organism evidence="4 5">
    <name type="scientific">Saccharomonospora amisosensis</name>
    <dbReference type="NCBI Taxonomy" id="1128677"/>
    <lineage>
        <taxon>Bacteria</taxon>
        <taxon>Bacillati</taxon>
        <taxon>Actinomycetota</taxon>
        <taxon>Actinomycetes</taxon>
        <taxon>Pseudonocardiales</taxon>
        <taxon>Pseudonocardiaceae</taxon>
        <taxon>Saccharomonospora</taxon>
    </lineage>
</organism>
<dbReference type="Gene3D" id="1.10.12.10">
    <property type="entry name" value="Lyase 2-enoyl-coa Hydratase, Chain A, domain 2"/>
    <property type="match status" value="1"/>
</dbReference>
<dbReference type="Gene3D" id="3.90.226.10">
    <property type="entry name" value="2-enoyl-CoA Hydratase, Chain A, domain 1"/>
    <property type="match status" value="1"/>
</dbReference>